<organism evidence="1 2">
    <name type="scientific">Staphylococcus americanisciuri</name>
    <dbReference type="NCBI Taxonomy" id="2973940"/>
    <lineage>
        <taxon>Bacteria</taxon>
        <taxon>Bacillati</taxon>
        <taxon>Bacillota</taxon>
        <taxon>Bacilli</taxon>
        <taxon>Bacillales</taxon>
        <taxon>Staphylococcaceae</taxon>
        <taxon>Staphylococcus</taxon>
    </lineage>
</organism>
<gene>
    <name evidence="1" type="primary">asp2</name>
    <name evidence="1" type="ORF">NXS11_10760</name>
</gene>
<name>A0ABT2F4F8_9STAP</name>
<dbReference type="SUPFAM" id="SSF53474">
    <property type="entry name" value="alpha/beta-Hydrolases"/>
    <property type="match status" value="1"/>
</dbReference>
<proteinExistence type="predicted"/>
<dbReference type="NCBIfam" id="TIGR03712">
    <property type="entry name" value="acc_sec_asp2"/>
    <property type="match status" value="1"/>
</dbReference>
<evidence type="ECO:0000313" key="2">
    <source>
        <dbReference type="Proteomes" id="UP001205609"/>
    </source>
</evidence>
<keyword evidence="2" id="KW-1185">Reference proteome</keyword>
<dbReference type="InterPro" id="IPR022267">
    <property type="entry name" value="Asp2"/>
</dbReference>
<dbReference type="Proteomes" id="UP001205609">
    <property type="component" value="Unassembled WGS sequence"/>
</dbReference>
<protein>
    <submittedName>
        <fullName evidence="1">Accessory Sec system protein Asp2</fullName>
    </submittedName>
</protein>
<comment type="caution">
    <text evidence="1">The sequence shown here is derived from an EMBL/GenBank/DDBJ whole genome shotgun (WGS) entry which is preliminary data.</text>
</comment>
<dbReference type="RefSeq" id="WP_259201188.1">
    <property type="nucleotide sequence ID" value="NZ_JANUXY010000016.1"/>
</dbReference>
<reference evidence="1 2" key="1">
    <citation type="journal article" date="2023" name="Int. J. Syst. Evol. Microbiol.">
        <title>Streptococcus sciuri sp. nov., Staphylococcus marylandisciuri sp. nov. and Staphylococcus americanisciuri sp. nov., isolated from faeces of eastern grey squirrel (Sciurus carolinensis).</title>
        <authorList>
            <person name="Volokhov D.V."/>
            <person name="Zagorodnyaya T.A."/>
            <person name="Furtak V.A."/>
            <person name="Nattanmai G."/>
            <person name="Randall L."/>
            <person name="Jose S."/>
            <person name="Gao Y."/>
            <person name="Eisenberg T."/>
            <person name="Delmonte P."/>
            <person name="Blom J."/>
            <person name="Mitchell K.K."/>
        </authorList>
    </citation>
    <scope>NUCLEOTIDE SEQUENCE [LARGE SCALE GENOMIC DNA]</scope>
    <source>
        <strain evidence="1 2">GRT3</strain>
    </source>
</reference>
<evidence type="ECO:0000313" key="1">
    <source>
        <dbReference type="EMBL" id="MCS4487341.1"/>
    </source>
</evidence>
<dbReference type="EMBL" id="JANUXY010000016">
    <property type="protein sequence ID" value="MCS4487341.1"/>
    <property type="molecule type" value="Genomic_DNA"/>
</dbReference>
<dbReference type="Pfam" id="PF16929">
    <property type="entry name" value="Asp2"/>
    <property type="match status" value="1"/>
</dbReference>
<dbReference type="InterPro" id="IPR029058">
    <property type="entry name" value="AB_hydrolase_fold"/>
</dbReference>
<accession>A0ABT2F4F8</accession>
<sequence length="512" mass="59480">MVKKFKVLQIGSTDNLQTDETIWRYVSEEEVLEEQEEMQFQLEKEGPYDFIYVKVPYSNKLMKLLEVLSEPYTTYVDQRYWDKAFRTHDLTRKYCMLCFEYQNEDERLEKLKAVTFPGQYGDKVQLIHCKLTRYFDGTVHYEGNEALMISGDFGDNMAPFLSWKQHLGYDKDKVIQVWPEYTVSDEVEIMFVYRLAPTNESHTVKETFVRKQDELITPLEIPRQPHDAHILISMYAKGKGTIRVGAVHKRWSRLDLGQFILGGKRYADSNRDEFIYYFNPGDMQPPLNVYFSGYRSAEGFEGFYMMKKLNAPFMLIGDPRLEGGAFYLGSEEYEQAIKQVIEEKLEALGFQRNELILSGLSMGSFGALYYGAQLNPAAIVVGKPLINLGTIAENMALVRPEDFGTSLDVLYKNEKGLTSASIQQLNDKFWQQFSQADWSHTTFAISYMAHDDYDKHAFEMMLPILSRQQARVMQRGVPGRHNDDTPTITSWFVNFYHMILESQYGRGRKDAE</sequence>